<keyword evidence="1" id="KW-1133">Transmembrane helix</keyword>
<evidence type="ECO:0000256" key="1">
    <source>
        <dbReference type="SAM" id="Phobius"/>
    </source>
</evidence>
<dbReference type="AlphaFoldDB" id="A0A6C0J4L7"/>
<feature type="transmembrane region" description="Helical" evidence="1">
    <location>
        <begin position="147"/>
        <end position="168"/>
    </location>
</feature>
<evidence type="ECO:0000313" key="2">
    <source>
        <dbReference type="EMBL" id="QHT99710.1"/>
    </source>
</evidence>
<name>A0A6C0J4L7_9ZZZZ</name>
<proteinExistence type="predicted"/>
<keyword evidence="1" id="KW-0812">Transmembrane</keyword>
<keyword evidence="1" id="KW-0472">Membrane</keyword>
<protein>
    <submittedName>
        <fullName evidence="2">Uncharacterized protein</fullName>
    </submittedName>
</protein>
<organism evidence="2">
    <name type="scientific">viral metagenome</name>
    <dbReference type="NCBI Taxonomy" id="1070528"/>
    <lineage>
        <taxon>unclassified sequences</taxon>
        <taxon>metagenomes</taxon>
        <taxon>organismal metagenomes</taxon>
    </lineage>
</organism>
<reference evidence="2" key="1">
    <citation type="journal article" date="2020" name="Nature">
        <title>Giant virus diversity and host interactions through global metagenomics.</title>
        <authorList>
            <person name="Schulz F."/>
            <person name="Roux S."/>
            <person name="Paez-Espino D."/>
            <person name="Jungbluth S."/>
            <person name="Walsh D.A."/>
            <person name="Denef V.J."/>
            <person name="McMahon K.D."/>
            <person name="Konstantinidis K.T."/>
            <person name="Eloe-Fadrosh E.A."/>
            <person name="Kyrpides N.C."/>
            <person name="Woyke T."/>
        </authorList>
    </citation>
    <scope>NUCLEOTIDE SEQUENCE</scope>
    <source>
        <strain evidence="2">GVMAG-M-3300025727-45</strain>
    </source>
</reference>
<dbReference type="EMBL" id="MN740313">
    <property type="protein sequence ID" value="QHT99710.1"/>
    <property type="molecule type" value="Genomic_DNA"/>
</dbReference>
<sequence length="170" mass="19350">MLSDIYNFTKYETELANSADKLINNNIQGLERTAKIVENLGLSDPNCNTSYCKVIKNMDSILNVDNCNTPLCESFKSARDLVMTGKKCEQPFCNFFEHIDTMLKDPENCNNGLCNFVKNLFGQDFLSNLLMTIINFILGPFKTPLITFLIIIVTIVLVMFAILTYLIFFK</sequence>
<accession>A0A6C0J4L7</accession>